<evidence type="ECO:0000313" key="3">
    <source>
        <dbReference type="Proteomes" id="UP000327157"/>
    </source>
</evidence>
<organism evidence="2 3">
    <name type="scientific">Pyrus ussuriensis x Pyrus communis</name>
    <dbReference type="NCBI Taxonomy" id="2448454"/>
    <lineage>
        <taxon>Eukaryota</taxon>
        <taxon>Viridiplantae</taxon>
        <taxon>Streptophyta</taxon>
        <taxon>Embryophyta</taxon>
        <taxon>Tracheophyta</taxon>
        <taxon>Spermatophyta</taxon>
        <taxon>Magnoliopsida</taxon>
        <taxon>eudicotyledons</taxon>
        <taxon>Gunneridae</taxon>
        <taxon>Pentapetalae</taxon>
        <taxon>rosids</taxon>
        <taxon>fabids</taxon>
        <taxon>Rosales</taxon>
        <taxon>Rosaceae</taxon>
        <taxon>Amygdaloideae</taxon>
        <taxon>Maleae</taxon>
        <taxon>Pyrus</taxon>
    </lineage>
</organism>
<name>A0A5N5HPC6_9ROSA</name>
<dbReference type="Proteomes" id="UP000327157">
    <property type="component" value="Chromosome 8"/>
</dbReference>
<accession>A0A5N5HPC6</accession>
<dbReference type="EMBL" id="SMOL01000148">
    <property type="protein sequence ID" value="KAB2628493.1"/>
    <property type="molecule type" value="Genomic_DNA"/>
</dbReference>
<feature type="region of interest" description="Disordered" evidence="1">
    <location>
        <begin position="1"/>
        <end position="50"/>
    </location>
</feature>
<reference evidence="3" key="2">
    <citation type="submission" date="2019-10" db="EMBL/GenBank/DDBJ databases">
        <title>A de novo genome assembly of a pear dwarfing rootstock.</title>
        <authorList>
            <person name="Wang F."/>
            <person name="Wang J."/>
            <person name="Li S."/>
            <person name="Zhang Y."/>
            <person name="Fang M."/>
            <person name="Ma L."/>
            <person name="Zhao Y."/>
            <person name="Jiang S."/>
        </authorList>
    </citation>
    <scope>NUCLEOTIDE SEQUENCE [LARGE SCALE GENOMIC DNA]</scope>
</reference>
<reference evidence="2 3" key="3">
    <citation type="submission" date="2019-11" db="EMBL/GenBank/DDBJ databases">
        <title>A de novo genome assembly of a pear dwarfing rootstock.</title>
        <authorList>
            <person name="Wang F."/>
            <person name="Wang J."/>
            <person name="Li S."/>
            <person name="Zhang Y."/>
            <person name="Fang M."/>
            <person name="Ma L."/>
            <person name="Zhao Y."/>
            <person name="Jiang S."/>
        </authorList>
    </citation>
    <scope>NUCLEOTIDE SEQUENCE [LARGE SCALE GENOMIC DNA]</scope>
    <source>
        <strain evidence="2">S2</strain>
        <tissue evidence="2">Leaf</tissue>
    </source>
</reference>
<comment type="caution">
    <text evidence="2">The sequence shown here is derived from an EMBL/GenBank/DDBJ whole genome shotgun (WGS) entry which is preliminary data.</text>
</comment>
<protein>
    <submittedName>
        <fullName evidence="2">Uncharacterized protein</fullName>
    </submittedName>
</protein>
<gene>
    <name evidence="2" type="ORF">D8674_033288</name>
</gene>
<sequence length="50" mass="5128">MGNSMGHCGCADGKDAVKEGPTPLPKQRDRVDASSTTKVEDDVVALAGPD</sequence>
<evidence type="ECO:0000313" key="2">
    <source>
        <dbReference type="EMBL" id="KAB2628493.1"/>
    </source>
</evidence>
<dbReference type="AlphaFoldDB" id="A0A5N5HPC6"/>
<reference evidence="2 3" key="1">
    <citation type="submission" date="2019-09" db="EMBL/GenBank/DDBJ databases">
        <authorList>
            <person name="Ou C."/>
        </authorList>
    </citation>
    <scope>NUCLEOTIDE SEQUENCE [LARGE SCALE GENOMIC DNA]</scope>
    <source>
        <strain evidence="2">S2</strain>
        <tissue evidence="2">Leaf</tissue>
    </source>
</reference>
<proteinExistence type="predicted"/>
<evidence type="ECO:0000256" key="1">
    <source>
        <dbReference type="SAM" id="MobiDB-lite"/>
    </source>
</evidence>
<keyword evidence="3" id="KW-1185">Reference proteome</keyword>